<dbReference type="Proteomes" id="UP000219338">
    <property type="component" value="Unassembled WGS sequence"/>
</dbReference>
<comment type="catalytic activity">
    <reaction evidence="4">
        <text>O-phospho-L-seryl-[protein] + H2O = L-seryl-[protein] + phosphate</text>
        <dbReference type="Rhea" id="RHEA:20629"/>
        <dbReference type="Rhea" id="RHEA-COMP:9863"/>
        <dbReference type="Rhea" id="RHEA-COMP:11604"/>
        <dbReference type="ChEBI" id="CHEBI:15377"/>
        <dbReference type="ChEBI" id="CHEBI:29999"/>
        <dbReference type="ChEBI" id="CHEBI:43474"/>
        <dbReference type="ChEBI" id="CHEBI:83421"/>
        <dbReference type="EC" id="3.1.3.16"/>
    </reaction>
</comment>
<name>A0A284R5I8_ARMOS</name>
<feature type="domain" description="Tyrosine-protein phosphatase" evidence="6">
    <location>
        <begin position="30"/>
        <end position="173"/>
    </location>
</feature>
<dbReference type="GO" id="GO:0004722">
    <property type="term" value="F:protein serine/threonine phosphatase activity"/>
    <property type="evidence" value="ECO:0007669"/>
    <property type="project" value="UniProtKB-EC"/>
</dbReference>
<protein>
    <submittedName>
        <fullName evidence="8">Uncharacterized protein</fullName>
    </submittedName>
</protein>
<reference evidence="9" key="1">
    <citation type="journal article" date="2017" name="Nat. Ecol. Evol.">
        <title>Genome expansion and lineage-specific genetic innovations in the forest pathogenic fungi Armillaria.</title>
        <authorList>
            <person name="Sipos G."/>
            <person name="Prasanna A.N."/>
            <person name="Walter M.C."/>
            <person name="O'Connor E."/>
            <person name="Balint B."/>
            <person name="Krizsan K."/>
            <person name="Kiss B."/>
            <person name="Hess J."/>
            <person name="Varga T."/>
            <person name="Slot J."/>
            <person name="Riley R."/>
            <person name="Boka B."/>
            <person name="Rigling D."/>
            <person name="Barry K."/>
            <person name="Lee J."/>
            <person name="Mihaltcheva S."/>
            <person name="LaButti K."/>
            <person name="Lipzen A."/>
            <person name="Waldron R."/>
            <person name="Moloney N.M."/>
            <person name="Sperisen C."/>
            <person name="Kredics L."/>
            <person name="Vagvoelgyi C."/>
            <person name="Patrignani A."/>
            <person name="Fitzpatrick D."/>
            <person name="Nagy I."/>
            <person name="Doyle S."/>
            <person name="Anderson J.B."/>
            <person name="Grigoriev I.V."/>
            <person name="Gueldener U."/>
            <person name="Muensterkoetter M."/>
            <person name="Nagy L.G."/>
        </authorList>
    </citation>
    <scope>NUCLEOTIDE SEQUENCE [LARGE SCALE GENOMIC DNA]</scope>
    <source>
        <strain evidence="9">C18/9</strain>
    </source>
</reference>
<evidence type="ECO:0000313" key="9">
    <source>
        <dbReference type="Proteomes" id="UP000219338"/>
    </source>
</evidence>
<evidence type="ECO:0000259" key="6">
    <source>
        <dbReference type="PROSITE" id="PS50054"/>
    </source>
</evidence>
<feature type="domain" description="Tyrosine specific protein phosphatases" evidence="7">
    <location>
        <begin position="100"/>
        <end position="151"/>
    </location>
</feature>
<evidence type="ECO:0000256" key="4">
    <source>
        <dbReference type="ARBA" id="ARBA00047761"/>
    </source>
</evidence>
<dbReference type="EMBL" id="FUEG01000004">
    <property type="protein sequence ID" value="SJL03983.1"/>
    <property type="molecule type" value="Genomic_DNA"/>
</dbReference>
<dbReference type="SMART" id="SM00195">
    <property type="entry name" value="DSPc"/>
    <property type="match status" value="1"/>
</dbReference>
<keyword evidence="2" id="KW-0378">Hydrolase</keyword>
<dbReference type="Gene3D" id="3.90.190.10">
    <property type="entry name" value="Protein tyrosine phosphatase superfamily"/>
    <property type="match status" value="1"/>
</dbReference>
<evidence type="ECO:0000256" key="1">
    <source>
        <dbReference type="ARBA" id="ARBA00008601"/>
    </source>
</evidence>
<dbReference type="InterPro" id="IPR016130">
    <property type="entry name" value="Tyr_Pase_AS"/>
</dbReference>
<keyword evidence="3" id="KW-0904">Protein phosphatase</keyword>
<accession>A0A284R5I8</accession>
<evidence type="ECO:0000256" key="2">
    <source>
        <dbReference type="ARBA" id="ARBA00022801"/>
    </source>
</evidence>
<dbReference type="InterPro" id="IPR029021">
    <property type="entry name" value="Prot-tyrosine_phosphatase-like"/>
</dbReference>
<keyword evidence="9" id="KW-1185">Reference proteome</keyword>
<dbReference type="CDD" id="cd14498">
    <property type="entry name" value="DSP"/>
    <property type="match status" value="1"/>
</dbReference>
<dbReference type="GO" id="GO:0004725">
    <property type="term" value="F:protein tyrosine phosphatase activity"/>
    <property type="evidence" value="ECO:0007669"/>
    <property type="project" value="TreeGrafter"/>
</dbReference>
<dbReference type="PROSITE" id="PS50054">
    <property type="entry name" value="TYR_PHOSPHATASE_DUAL"/>
    <property type="match status" value="1"/>
</dbReference>
<dbReference type="GO" id="GO:0005829">
    <property type="term" value="C:cytosol"/>
    <property type="evidence" value="ECO:0007669"/>
    <property type="project" value="TreeGrafter"/>
</dbReference>
<dbReference type="PANTHER" id="PTHR45948">
    <property type="entry name" value="DUAL SPECIFICITY PROTEIN PHOSPHATASE DDB_G0269404-RELATED"/>
    <property type="match status" value="1"/>
</dbReference>
<dbReference type="InterPro" id="IPR000340">
    <property type="entry name" value="Dual-sp_phosphatase_cat-dom"/>
</dbReference>
<evidence type="ECO:0000259" key="7">
    <source>
        <dbReference type="PROSITE" id="PS50056"/>
    </source>
</evidence>
<comment type="catalytic activity">
    <reaction evidence="5">
        <text>O-phospho-L-threonyl-[protein] + H2O = L-threonyl-[protein] + phosphate</text>
        <dbReference type="Rhea" id="RHEA:47004"/>
        <dbReference type="Rhea" id="RHEA-COMP:11060"/>
        <dbReference type="Rhea" id="RHEA-COMP:11605"/>
        <dbReference type="ChEBI" id="CHEBI:15377"/>
        <dbReference type="ChEBI" id="CHEBI:30013"/>
        <dbReference type="ChEBI" id="CHEBI:43474"/>
        <dbReference type="ChEBI" id="CHEBI:61977"/>
        <dbReference type="EC" id="3.1.3.16"/>
    </reaction>
</comment>
<gene>
    <name evidence="8" type="ORF">ARMOST_07340</name>
</gene>
<dbReference type="PROSITE" id="PS00383">
    <property type="entry name" value="TYR_PHOSPHATASE_1"/>
    <property type="match status" value="1"/>
</dbReference>
<dbReference type="GO" id="GO:0007165">
    <property type="term" value="P:signal transduction"/>
    <property type="evidence" value="ECO:0007669"/>
    <property type="project" value="TreeGrafter"/>
</dbReference>
<dbReference type="OrthoDB" id="2017893at2759"/>
<dbReference type="PANTHER" id="PTHR45948:SF2">
    <property type="entry name" value="DUAL SPECIFICITY PROTEIN PHOSPHATASE"/>
    <property type="match status" value="1"/>
</dbReference>
<dbReference type="OMA" id="TKHGITH"/>
<dbReference type="STRING" id="47428.A0A284R5I8"/>
<evidence type="ECO:0000256" key="5">
    <source>
        <dbReference type="ARBA" id="ARBA00048336"/>
    </source>
</evidence>
<proteinExistence type="inferred from homology"/>
<dbReference type="InterPro" id="IPR000387">
    <property type="entry name" value="Tyr_Pase_dom"/>
</dbReference>
<dbReference type="PROSITE" id="PS50056">
    <property type="entry name" value="TYR_PHOSPHATASE_2"/>
    <property type="match status" value="1"/>
</dbReference>
<organism evidence="8 9">
    <name type="scientific">Armillaria ostoyae</name>
    <name type="common">Armillaria root rot fungus</name>
    <dbReference type="NCBI Taxonomy" id="47428"/>
    <lineage>
        <taxon>Eukaryota</taxon>
        <taxon>Fungi</taxon>
        <taxon>Dikarya</taxon>
        <taxon>Basidiomycota</taxon>
        <taxon>Agaricomycotina</taxon>
        <taxon>Agaricomycetes</taxon>
        <taxon>Agaricomycetidae</taxon>
        <taxon>Agaricales</taxon>
        <taxon>Marasmiineae</taxon>
        <taxon>Physalacriaceae</taxon>
        <taxon>Armillaria</taxon>
    </lineage>
</organism>
<dbReference type="SUPFAM" id="SSF52799">
    <property type="entry name" value="(Phosphotyrosine protein) phosphatases II"/>
    <property type="match status" value="1"/>
</dbReference>
<dbReference type="PRINTS" id="PR01908">
    <property type="entry name" value="ADSPHPHTASE"/>
</dbReference>
<dbReference type="AlphaFoldDB" id="A0A284R5I8"/>
<evidence type="ECO:0000256" key="3">
    <source>
        <dbReference type="ARBA" id="ARBA00022912"/>
    </source>
</evidence>
<comment type="similarity">
    <text evidence="1">Belongs to the protein-tyrosine phosphatase family. Non-receptor class dual specificity subfamily.</text>
</comment>
<dbReference type="Pfam" id="PF00782">
    <property type="entry name" value="DSPc"/>
    <property type="match status" value="1"/>
</dbReference>
<dbReference type="InterPro" id="IPR020422">
    <property type="entry name" value="TYR_PHOSPHATASE_DUAL_dom"/>
</dbReference>
<sequence>MLAFPSPRWRTAFGAASLAANNDPGLKLGKASLITPNIFLSDYYTARDEKELVKLGITHVVSVLEHDPHIPRCIPETNKLRIQITDRPDVDILVHLERTTEFLRLALEEPTNKVLVHCFQGVSRSATVVCAYLTSTGMTAKEAVKFVKSKRGIVQPNTGFTRQLGIYAKRYANVSQPRRENTFTRNIRKLKIGDGVSERIRRLKAKGVEPVEAQVEDK</sequence>
<evidence type="ECO:0000313" key="8">
    <source>
        <dbReference type="EMBL" id="SJL03983.1"/>
    </source>
</evidence>